<keyword evidence="6" id="KW-0414">Isoprene biosynthesis</keyword>
<dbReference type="PANTHER" id="PTHR43281">
    <property type="entry name" value="FARNESYL DIPHOSPHATE SYNTHASE"/>
    <property type="match status" value="1"/>
</dbReference>
<comment type="similarity">
    <text evidence="2">Belongs to the FPP/GGPP synthase family.</text>
</comment>
<dbReference type="InterPro" id="IPR000092">
    <property type="entry name" value="Polyprenyl_synt"/>
</dbReference>
<sequence length="244" mass="25338">MRVAVLGPAKRLRPLLTLLAGEALGSESPALLEAACAVEFIHCASLVLDDLPCMDDAALRRGQPALHRLVGEDVALLATVGLMALASQVLARAPGLDALRCCRLVEVLNAAVGPAGLVQGQYRDLRLGATGCEAGDELNELKTGVLFAAALEMAAVVAGREDQVPALRQAALALGRAFQLRDDLDDAAAVGARAEVTLVSLLGHAQAQAMLGRSVERARTQLCEALPAPDRMAALMTAYFGVAS</sequence>
<dbReference type="OrthoDB" id="9805316at2"/>
<keyword evidence="5" id="KW-0460">Magnesium</keyword>
<gene>
    <name evidence="7" type="ORF">EZ242_12910</name>
</gene>
<dbReference type="Proteomes" id="UP000297564">
    <property type="component" value="Unassembled WGS sequence"/>
</dbReference>
<dbReference type="PANTHER" id="PTHR43281:SF1">
    <property type="entry name" value="FARNESYL DIPHOSPHATE SYNTHASE"/>
    <property type="match status" value="1"/>
</dbReference>
<dbReference type="AlphaFoldDB" id="A0A4Z0BLL9"/>
<evidence type="ECO:0000256" key="4">
    <source>
        <dbReference type="ARBA" id="ARBA00022723"/>
    </source>
</evidence>
<accession>A0A4Z0BLL9</accession>
<evidence type="ECO:0000256" key="5">
    <source>
        <dbReference type="ARBA" id="ARBA00022842"/>
    </source>
</evidence>
<evidence type="ECO:0000256" key="6">
    <source>
        <dbReference type="ARBA" id="ARBA00023229"/>
    </source>
</evidence>
<name>A0A4Z0BLL9_9BURK</name>
<dbReference type="InterPro" id="IPR033749">
    <property type="entry name" value="Polyprenyl_synt_CS"/>
</dbReference>
<dbReference type="InterPro" id="IPR008949">
    <property type="entry name" value="Isoprenoid_synthase_dom_sf"/>
</dbReference>
<dbReference type="GO" id="GO:0004659">
    <property type="term" value="F:prenyltransferase activity"/>
    <property type="evidence" value="ECO:0007669"/>
    <property type="project" value="InterPro"/>
</dbReference>
<dbReference type="SUPFAM" id="SSF48576">
    <property type="entry name" value="Terpenoid synthases"/>
    <property type="match status" value="1"/>
</dbReference>
<keyword evidence="8" id="KW-1185">Reference proteome</keyword>
<proteinExistence type="inferred from homology"/>
<comment type="cofactor">
    <cofactor evidence="1">
        <name>Mg(2+)</name>
        <dbReference type="ChEBI" id="CHEBI:18420"/>
    </cofactor>
</comment>
<dbReference type="GO" id="GO:0008299">
    <property type="term" value="P:isoprenoid biosynthetic process"/>
    <property type="evidence" value="ECO:0007669"/>
    <property type="project" value="UniProtKB-KW"/>
</dbReference>
<organism evidence="7 8">
    <name type="scientific">Ramlibacter rhizophilus</name>
    <dbReference type="NCBI Taxonomy" id="1781167"/>
    <lineage>
        <taxon>Bacteria</taxon>
        <taxon>Pseudomonadati</taxon>
        <taxon>Pseudomonadota</taxon>
        <taxon>Betaproteobacteria</taxon>
        <taxon>Burkholderiales</taxon>
        <taxon>Comamonadaceae</taxon>
        <taxon>Ramlibacter</taxon>
    </lineage>
</organism>
<evidence type="ECO:0000256" key="3">
    <source>
        <dbReference type="ARBA" id="ARBA00022679"/>
    </source>
</evidence>
<dbReference type="Pfam" id="PF00348">
    <property type="entry name" value="polyprenyl_synt"/>
    <property type="match status" value="1"/>
</dbReference>
<keyword evidence="4" id="KW-0479">Metal-binding</keyword>
<evidence type="ECO:0000256" key="1">
    <source>
        <dbReference type="ARBA" id="ARBA00001946"/>
    </source>
</evidence>
<dbReference type="PROSITE" id="PS00723">
    <property type="entry name" value="POLYPRENYL_SYNTHASE_1"/>
    <property type="match status" value="1"/>
</dbReference>
<evidence type="ECO:0000313" key="7">
    <source>
        <dbReference type="EMBL" id="TFY98808.1"/>
    </source>
</evidence>
<evidence type="ECO:0000256" key="2">
    <source>
        <dbReference type="ARBA" id="ARBA00006706"/>
    </source>
</evidence>
<evidence type="ECO:0000313" key="8">
    <source>
        <dbReference type="Proteomes" id="UP000297564"/>
    </source>
</evidence>
<keyword evidence="3" id="KW-0808">Transferase</keyword>
<dbReference type="GO" id="GO:0046872">
    <property type="term" value="F:metal ion binding"/>
    <property type="evidence" value="ECO:0007669"/>
    <property type="project" value="UniProtKB-KW"/>
</dbReference>
<dbReference type="PROSITE" id="PS00444">
    <property type="entry name" value="POLYPRENYL_SYNTHASE_2"/>
    <property type="match status" value="1"/>
</dbReference>
<dbReference type="EMBL" id="SMLL01000005">
    <property type="protein sequence ID" value="TFY98808.1"/>
    <property type="molecule type" value="Genomic_DNA"/>
</dbReference>
<protein>
    <submittedName>
        <fullName evidence="7">Polyprenyl synthetase family protein</fullName>
    </submittedName>
</protein>
<reference evidence="7 8" key="1">
    <citation type="submission" date="2019-03" db="EMBL/GenBank/DDBJ databases">
        <title>Ramlibacter rhizophilus CCTCC AB2015357, whole genome shotgun sequence.</title>
        <authorList>
            <person name="Zhang X."/>
            <person name="Feng G."/>
            <person name="Zhu H."/>
        </authorList>
    </citation>
    <scope>NUCLEOTIDE SEQUENCE [LARGE SCALE GENOMIC DNA]</scope>
    <source>
        <strain evidence="7 8">CCTCC AB2015357</strain>
    </source>
</reference>
<comment type="caution">
    <text evidence="7">The sequence shown here is derived from an EMBL/GenBank/DDBJ whole genome shotgun (WGS) entry which is preliminary data.</text>
</comment>
<dbReference type="SFLD" id="SFLDS00005">
    <property type="entry name" value="Isoprenoid_Synthase_Type_I"/>
    <property type="match status" value="1"/>
</dbReference>
<dbReference type="Gene3D" id="1.10.600.10">
    <property type="entry name" value="Farnesyl Diphosphate Synthase"/>
    <property type="match status" value="1"/>
</dbReference>